<evidence type="ECO:0000256" key="3">
    <source>
        <dbReference type="ARBA" id="ARBA00023125"/>
    </source>
</evidence>
<sequence length="282" mass="32213">MGKQYSEITNILDSFAQYLAEKGRADNTIKTYCGVLQSFFKWLDSNGKNAAAVKKQDIQLYIDYLKEEQRSVSTINKVLNTINTFAKSIDRLDMTKDVCFSEKESTHASPEFLSNEEVQQLLDKVERDGNKRNAAIAHTLLKTGIRVSELCLLNISSLDLNHQTGQLVVKDEVRGSERTIPLPSSLVQRLKEYLNSRNDEEEALFLSNYQKRISPRTVQHMLQQFGVHPHKLRHTFCYELIEKGMDLSIVAQLAGHSDINVTKQYMKAYQTDQAAKESKKYA</sequence>
<evidence type="ECO:0000256" key="5">
    <source>
        <dbReference type="PROSITE-ProRule" id="PRU01248"/>
    </source>
</evidence>
<feature type="domain" description="Tyr recombinase" evidence="6">
    <location>
        <begin position="108"/>
        <end position="280"/>
    </location>
</feature>
<organism evidence="8 9">
    <name type="scientific">Evansella caseinilytica</name>
    <dbReference type="NCBI Taxonomy" id="1503961"/>
    <lineage>
        <taxon>Bacteria</taxon>
        <taxon>Bacillati</taxon>
        <taxon>Bacillota</taxon>
        <taxon>Bacilli</taxon>
        <taxon>Bacillales</taxon>
        <taxon>Bacillaceae</taxon>
        <taxon>Evansella</taxon>
    </lineage>
</organism>
<accession>A0A1H3UZZ6</accession>
<keyword evidence="4" id="KW-0233">DNA recombination</keyword>
<evidence type="ECO:0000256" key="1">
    <source>
        <dbReference type="ARBA" id="ARBA00008857"/>
    </source>
</evidence>
<dbReference type="STRING" id="1503961.SAMN05421736_13122"/>
<comment type="similarity">
    <text evidence="1">Belongs to the 'phage' integrase family.</text>
</comment>
<protein>
    <submittedName>
        <fullName evidence="8">Integrase/recombinase XerC/integrase/recombinase XerD</fullName>
    </submittedName>
</protein>
<dbReference type="OrthoDB" id="974902at2"/>
<feature type="domain" description="Core-binding (CB)" evidence="7">
    <location>
        <begin position="6"/>
        <end position="90"/>
    </location>
</feature>
<name>A0A1H3UZZ6_9BACI</name>
<dbReference type="Pfam" id="PF00589">
    <property type="entry name" value="Phage_integrase"/>
    <property type="match status" value="1"/>
</dbReference>
<dbReference type="PROSITE" id="PS51900">
    <property type="entry name" value="CB"/>
    <property type="match status" value="1"/>
</dbReference>
<dbReference type="SUPFAM" id="SSF56349">
    <property type="entry name" value="DNA breaking-rejoining enzymes"/>
    <property type="match status" value="1"/>
</dbReference>
<keyword evidence="9" id="KW-1185">Reference proteome</keyword>
<evidence type="ECO:0000259" key="7">
    <source>
        <dbReference type="PROSITE" id="PS51900"/>
    </source>
</evidence>
<evidence type="ECO:0000313" key="8">
    <source>
        <dbReference type="EMBL" id="SDZ67876.1"/>
    </source>
</evidence>
<dbReference type="AlphaFoldDB" id="A0A1H3UZZ6"/>
<dbReference type="PROSITE" id="PS51898">
    <property type="entry name" value="TYR_RECOMBINASE"/>
    <property type="match status" value="1"/>
</dbReference>
<dbReference type="InterPro" id="IPR002104">
    <property type="entry name" value="Integrase_catalytic"/>
</dbReference>
<evidence type="ECO:0000313" key="9">
    <source>
        <dbReference type="Proteomes" id="UP000198935"/>
    </source>
</evidence>
<keyword evidence="2" id="KW-0229">DNA integration</keyword>
<dbReference type="Gene3D" id="1.10.443.10">
    <property type="entry name" value="Intergrase catalytic core"/>
    <property type="match status" value="1"/>
</dbReference>
<evidence type="ECO:0000259" key="6">
    <source>
        <dbReference type="PROSITE" id="PS51898"/>
    </source>
</evidence>
<dbReference type="InterPro" id="IPR011010">
    <property type="entry name" value="DNA_brk_join_enz"/>
</dbReference>
<keyword evidence="3 5" id="KW-0238">DNA-binding</keyword>
<gene>
    <name evidence="8" type="ORF">SAMN05421736_13122</name>
</gene>
<evidence type="ECO:0000256" key="2">
    <source>
        <dbReference type="ARBA" id="ARBA00022908"/>
    </source>
</evidence>
<dbReference type="EMBL" id="FNPI01000031">
    <property type="protein sequence ID" value="SDZ67876.1"/>
    <property type="molecule type" value="Genomic_DNA"/>
</dbReference>
<dbReference type="GO" id="GO:0015074">
    <property type="term" value="P:DNA integration"/>
    <property type="evidence" value="ECO:0007669"/>
    <property type="project" value="UniProtKB-KW"/>
</dbReference>
<dbReference type="InterPro" id="IPR013762">
    <property type="entry name" value="Integrase-like_cat_sf"/>
</dbReference>
<dbReference type="PANTHER" id="PTHR30349:SF41">
    <property type="entry name" value="INTEGRASE_RECOMBINASE PROTEIN MJ0367-RELATED"/>
    <property type="match status" value="1"/>
</dbReference>
<dbReference type="InterPro" id="IPR004107">
    <property type="entry name" value="Integrase_SAM-like_N"/>
</dbReference>
<dbReference type="CDD" id="cd00397">
    <property type="entry name" value="DNA_BRE_C"/>
    <property type="match status" value="1"/>
</dbReference>
<dbReference type="Pfam" id="PF02899">
    <property type="entry name" value="Phage_int_SAM_1"/>
    <property type="match status" value="1"/>
</dbReference>
<dbReference type="GO" id="GO:0003677">
    <property type="term" value="F:DNA binding"/>
    <property type="evidence" value="ECO:0007669"/>
    <property type="project" value="UniProtKB-UniRule"/>
</dbReference>
<reference evidence="9" key="1">
    <citation type="submission" date="2016-10" db="EMBL/GenBank/DDBJ databases">
        <authorList>
            <person name="Varghese N."/>
            <person name="Submissions S."/>
        </authorList>
    </citation>
    <scope>NUCLEOTIDE SEQUENCE [LARGE SCALE GENOMIC DNA]</scope>
    <source>
        <strain evidence="9">SP</strain>
    </source>
</reference>
<dbReference type="PANTHER" id="PTHR30349">
    <property type="entry name" value="PHAGE INTEGRASE-RELATED"/>
    <property type="match status" value="1"/>
</dbReference>
<evidence type="ECO:0000256" key="4">
    <source>
        <dbReference type="ARBA" id="ARBA00023172"/>
    </source>
</evidence>
<dbReference type="GO" id="GO:0006310">
    <property type="term" value="P:DNA recombination"/>
    <property type="evidence" value="ECO:0007669"/>
    <property type="project" value="UniProtKB-KW"/>
</dbReference>
<dbReference type="Gene3D" id="1.10.150.130">
    <property type="match status" value="1"/>
</dbReference>
<dbReference type="InterPro" id="IPR050090">
    <property type="entry name" value="Tyrosine_recombinase_XerCD"/>
</dbReference>
<dbReference type="InterPro" id="IPR044068">
    <property type="entry name" value="CB"/>
</dbReference>
<dbReference type="Proteomes" id="UP000198935">
    <property type="component" value="Unassembled WGS sequence"/>
</dbReference>
<proteinExistence type="inferred from homology"/>
<dbReference type="InterPro" id="IPR010998">
    <property type="entry name" value="Integrase_recombinase_N"/>
</dbReference>